<reference evidence="2 3" key="1">
    <citation type="journal article" date="2016" name="Mol. Biol. Evol.">
        <title>Comparative Genomics of Early-Diverging Mushroom-Forming Fungi Provides Insights into the Origins of Lignocellulose Decay Capabilities.</title>
        <authorList>
            <person name="Nagy L.G."/>
            <person name="Riley R."/>
            <person name="Tritt A."/>
            <person name="Adam C."/>
            <person name="Daum C."/>
            <person name="Floudas D."/>
            <person name="Sun H."/>
            <person name="Yadav J.S."/>
            <person name="Pangilinan J."/>
            <person name="Larsson K.H."/>
            <person name="Matsuura K."/>
            <person name="Barry K."/>
            <person name="Labutti K."/>
            <person name="Kuo R."/>
            <person name="Ohm R.A."/>
            <person name="Bhattacharya S.S."/>
            <person name="Shirouzu T."/>
            <person name="Yoshinaga Y."/>
            <person name="Martin F.M."/>
            <person name="Grigoriev I.V."/>
            <person name="Hibbett D.S."/>
        </authorList>
    </citation>
    <scope>NUCLEOTIDE SEQUENCE [LARGE SCALE GENOMIC DNA]</scope>
    <source>
        <strain evidence="2 3">L-15889</strain>
    </source>
</reference>
<sequence>MNLYLVHNDPERTTLVSSNGVAHYQVRTLRKSMLSGSAVSTIIRPAPTMNESIVAEIEWKGWCKAPIVRSNVFDGTAQELPVNELLYKSPSAKFGALRDLCHSKRYFLGNDDKVYRWKVVKGIGSVLTCAKTRKEIARFTEDVVTEGFFRGQKKWYLQVQPSTLDVDMVVITFIIMEKKRRDEVEDPLAVRVLEHDEDPAEGGGIEG</sequence>
<name>A0A165R1Y3_9APHY</name>
<dbReference type="Proteomes" id="UP000076727">
    <property type="component" value="Unassembled WGS sequence"/>
</dbReference>
<keyword evidence="3" id="KW-1185">Reference proteome</keyword>
<evidence type="ECO:0000313" key="2">
    <source>
        <dbReference type="EMBL" id="KZT70192.1"/>
    </source>
</evidence>
<feature type="domain" description="DUF6593" evidence="1">
    <location>
        <begin position="8"/>
        <end position="182"/>
    </location>
</feature>
<dbReference type="Pfam" id="PF20236">
    <property type="entry name" value="DUF6593"/>
    <property type="match status" value="1"/>
</dbReference>
<evidence type="ECO:0000259" key="1">
    <source>
        <dbReference type="Pfam" id="PF20236"/>
    </source>
</evidence>
<dbReference type="InterPro" id="IPR046528">
    <property type="entry name" value="DUF6593"/>
</dbReference>
<evidence type="ECO:0000313" key="3">
    <source>
        <dbReference type="Proteomes" id="UP000076727"/>
    </source>
</evidence>
<dbReference type="OrthoDB" id="2798132at2759"/>
<proteinExistence type="predicted"/>
<protein>
    <recommendedName>
        <fullName evidence="1">DUF6593 domain-containing protein</fullName>
    </recommendedName>
</protein>
<gene>
    <name evidence="2" type="ORF">DAEQUDRAFT_725822</name>
</gene>
<organism evidence="2 3">
    <name type="scientific">Daedalea quercina L-15889</name>
    <dbReference type="NCBI Taxonomy" id="1314783"/>
    <lineage>
        <taxon>Eukaryota</taxon>
        <taxon>Fungi</taxon>
        <taxon>Dikarya</taxon>
        <taxon>Basidiomycota</taxon>
        <taxon>Agaricomycotina</taxon>
        <taxon>Agaricomycetes</taxon>
        <taxon>Polyporales</taxon>
        <taxon>Fomitopsis</taxon>
    </lineage>
</organism>
<dbReference type="EMBL" id="KV429053">
    <property type="protein sequence ID" value="KZT70192.1"/>
    <property type="molecule type" value="Genomic_DNA"/>
</dbReference>
<accession>A0A165R1Y3</accession>
<dbReference type="AlphaFoldDB" id="A0A165R1Y3"/>